<dbReference type="AlphaFoldDB" id="A0A9W8YHQ3"/>
<name>A0A9W8YHQ3_9PLEO</name>
<dbReference type="PROSITE" id="PS50089">
    <property type="entry name" value="ZF_RING_2"/>
    <property type="match status" value="1"/>
</dbReference>
<keyword evidence="1" id="KW-0479">Metal-binding</keyword>
<proteinExistence type="predicted"/>
<dbReference type="EMBL" id="JAPEUY010000001">
    <property type="protein sequence ID" value="KAJ4377926.1"/>
    <property type="molecule type" value="Genomic_DNA"/>
</dbReference>
<dbReference type="GO" id="GO:0008270">
    <property type="term" value="F:zinc ion binding"/>
    <property type="evidence" value="ECO:0007669"/>
    <property type="project" value="UniProtKB-KW"/>
</dbReference>
<dbReference type="InterPro" id="IPR001841">
    <property type="entry name" value="Znf_RING"/>
</dbReference>
<accession>A0A9W8YHQ3</accession>
<keyword evidence="1" id="KW-0863">Zinc-finger</keyword>
<feature type="domain" description="RING-type" evidence="2">
    <location>
        <begin position="294"/>
        <end position="339"/>
    </location>
</feature>
<gene>
    <name evidence="3" type="ORF">N0V83_000756</name>
</gene>
<evidence type="ECO:0000313" key="3">
    <source>
        <dbReference type="EMBL" id="KAJ4377926.1"/>
    </source>
</evidence>
<dbReference type="Gene3D" id="3.30.40.10">
    <property type="entry name" value="Zinc/RING finger domain, C3HC4 (zinc finger)"/>
    <property type="match status" value="1"/>
</dbReference>
<reference evidence="3" key="1">
    <citation type="submission" date="2022-10" db="EMBL/GenBank/DDBJ databases">
        <title>Tapping the CABI collections for fungal endophytes: first genome assemblies for Collariella, Neodidymelliopsis, Ascochyta clinopodiicola, Didymella pomorum, Didymosphaeria variabile, Neocosmospora piperis and Neocucurbitaria cava.</title>
        <authorList>
            <person name="Hill R."/>
        </authorList>
    </citation>
    <scope>NUCLEOTIDE SEQUENCE</scope>
    <source>
        <strain evidence="3">IMI 356814</strain>
    </source>
</reference>
<dbReference type="SUPFAM" id="SSF57850">
    <property type="entry name" value="RING/U-box"/>
    <property type="match status" value="1"/>
</dbReference>
<evidence type="ECO:0000313" key="4">
    <source>
        <dbReference type="Proteomes" id="UP001140560"/>
    </source>
</evidence>
<keyword evidence="4" id="KW-1185">Reference proteome</keyword>
<evidence type="ECO:0000256" key="1">
    <source>
        <dbReference type="PROSITE-ProRule" id="PRU00175"/>
    </source>
</evidence>
<dbReference type="OrthoDB" id="3778057at2759"/>
<dbReference type="InterPro" id="IPR013083">
    <property type="entry name" value="Znf_RING/FYVE/PHD"/>
</dbReference>
<protein>
    <recommendedName>
        <fullName evidence="2">RING-type domain-containing protein</fullName>
    </recommendedName>
</protein>
<keyword evidence="1" id="KW-0862">Zinc</keyword>
<dbReference type="Proteomes" id="UP001140560">
    <property type="component" value="Unassembled WGS sequence"/>
</dbReference>
<comment type="caution">
    <text evidence="3">The sequence shown here is derived from an EMBL/GenBank/DDBJ whole genome shotgun (WGS) entry which is preliminary data.</text>
</comment>
<sequence length="538" mass="60400">MSQSQATSSPPQNGSTVFTRDTLGHRAYDELFALSNHMVSQSEGSHSEAPSDMPEAEVLCPIEDEITDLATFGQHLSAKTTLKDHAEAIAAGESSYYLSNLAWTQDLLPLSNVDPPLFHLLCDSLYSHTPKDILGRWFGVRNYLLALGLSLSDLLYKAEMTPRRDWVPLVWVLYFLLLDHNEALADFASNIKEGDDDMNLQLSAYCTALRIRLYLWRMVRIHSTCRMRKSGRSNKPEYFDHHVKQIVWRVILEYNLLHEDYFQSVQRRIIGGPVKLKTITKPFDNDDHTAEQFCSLCQGTHASSDCVVPLNCKCIFGKECLESLLNRDMPSSYSCPNCRSHLHEPLEWELILSSTEQGRQLGLLWGLRNNVVFLRLPARATGSRAVRTGTNRGSLNGKYTFKEFTAKIGRAIGNPTVAVNRAALKTFLSALSISALEHLIKAASDRLASAAGAAVVRFTYKNEKLGNAINPTSPSPESVHEEEEQVFVYAKCLSRPQRSAEWPITTFESVLYFLSQERHAKISLENKAQLGGLESSER</sequence>
<evidence type="ECO:0000259" key="2">
    <source>
        <dbReference type="PROSITE" id="PS50089"/>
    </source>
</evidence>
<organism evidence="3 4">
    <name type="scientific">Neocucurbitaria cava</name>
    <dbReference type="NCBI Taxonomy" id="798079"/>
    <lineage>
        <taxon>Eukaryota</taxon>
        <taxon>Fungi</taxon>
        <taxon>Dikarya</taxon>
        <taxon>Ascomycota</taxon>
        <taxon>Pezizomycotina</taxon>
        <taxon>Dothideomycetes</taxon>
        <taxon>Pleosporomycetidae</taxon>
        <taxon>Pleosporales</taxon>
        <taxon>Pleosporineae</taxon>
        <taxon>Cucurbitariaceae</taxon>
        <taxon>Neocucurbitaria</taxon>
    </lineage>
</organism>